<dbReference type="Gene3D" id="3.50.50.60">
    <property type="entry name" value="FAD/NAD(P)-binding domain"/>
    <property type="match status" value="1"/>
</dbReference>
<feature type="compositionally biased region" description="Polar residues" evidence="2">
    <location>
        <begin position="16"/>
        <end position="31"/>
    </location>
</feature>
<gene>
    <name evidence="3" type="ORF">FSP39_019008</name>
</gene>
<sequence>MNCEEIKNDEGDHQLCSKNAESETVSTGTGDKTENTLCSNVLEKIGTKESVNDDRSCESDNSTLETDQKFEILQIYKPSLISVEVGAFQNVQSKNLEFSKILFLFFALENRDIQRFGISWSKFDDSCLDAISNNWSDLREICLLECQRLTTKAVMKLGTDCKQLRKVNLQGVTFIHDVAVVPFMKTGNLVNLNLAECNITDVVLIELAAKSMATLESLDLSWCDEEVTQRGLNVLCSKEGPNLKSLSLRMLPATNLTLALIAKNLWNLRSINLSSVKAINNESIISLVKSLRLLDCVDLSWNVDVGDEAVEAVLIYCTLLNTLVLSGLKRLTSTPFFAIISDIKQWKRCKSLLQYKHKEREILREMKEEHLSSDEEYEELHMPYRSTTYAANLKFLSLEYCDGIDDQKMQEIVAICRGSLKIVDYYSEDLEPILLGYMHMQQLRKIQVDRLGIKPETFPYIFAQKYGMKVHLRDPSSYTPLIEPGGRDGKARSLTLGRDHQKTKAQIAQFSNRDAREYEAQLERIVAAIDPLIDNAPVYLPHLTGSFTDTFKTLPAVTTLLKSLKLMGKDADAFYELMTAPTTKILDKWFESEPLKATLATDSVIGAMMSPKSPGSGYVLLHHVMGELEGIKGAWGYVEGGMGAVSKAISNCATDHGAHVFVNKPITEILSRNDQVEGVKLDDGTEIKAKAVLSNATPKITYLNLIKKGILPENLTSELENFDYTSPVTKINVAVKEIPNFTADPNTTPGQPMPHHRCTIHLNCEHTDLIHQGYLDAQAGIYSQKPMIEMVIPSSLDSTIAPPGAHVCLFFTQYTPYKLTNGQWDEETKNAYADLIFDTVEQYAPGFKASVIGRDILTPPDLEATFGLTGGSIFHGAMSLDQLYMSRPISRFSNYRSPITGLYLCGSGAHPGGGVMGAAGRLASQAVLSDFKRL</sequence>
<comment type="similarity">
    <text evidence="1">Belongs to the carotenoid/retinoid oxidoreductase family.</text>
</comment>
<protein>
    <recommendedName>
        <fullName evidence="5">Amine oxidase domain-containing protein</fullName>
    </recommendedName>
</protein>
<dbReference type="SMART" id="SM00367">
    <property type="entry name" value="LRR_CC"/>
    <property type="match status" value="9"/>
</dbReference>
<organism evidence="3 4">
    <name type="scientific">Pinctada imbricata</name>
    <name type="common">Atlantic pearl-oyster</name>
    <name type="synonym">Pinctada martensii</name>
    <dbReference type="NCBI Taxonomy" id="66713"/>
    <lineage>
        <taxon>Eukaryota</taxon>
        <taxon>Metazoa</taxon>
        <taxon>Spiralia</taxon>
        <taxon>Lophotrochozoa</taxon>
        <taxon>Mollusca</taxon>
        <taxon>Bivalvia</taxon>
        <taxon>Autobranchia</taxon>
        <taxon>Pteriomorphia</taxon>
        <taxon>Pterioida</taxon>
        <taxon>Pterioidea</taxon>
        <taxon>Pteriidae</taxon>
        <taxon>Pinctada</taxon>
    </lineage>
</organism>
<evidence type="ECO:0000256" key="1">
    <source>
        <dbReference type="ARBA" id="ARBA00006046"/>
    </source>
</evidence>
<dbReference type="PANTHER" id="PTHR10668">
    <property type="entry name" value="PHYTOENE DEHYDROGENASE"/>
    <property type="match status" value="1"/>
</dbReference>
<evidence type="ECO:0000313" key="3">
    <source>
        <dbReference type="EMBL" id="KAK3095781.1"/>
    </source>
</evidence>
<evidence type="ECO:0008006" key="5">
    <source>
        <dbReference type="Google" id="ProtNLM"/>
    </source>
</evidence>
<name>A0AA88YFM9_PINIB</name>
<dbReference type="PANTHER" id="PTHR10668:SF103">
    <property type="entry name" value="PYRIDINE NUCLEOTIDE-DISULFIDE OXIDOREDUCTASE DOMAIN-CONTAINING PROTEIN 2"/>
    <property type="match status" value="1"/>
</dbReference>
<dbReference type="InterPro" id="IPR032675">
    <property type="entry name" value="LRR_dom_sf"/>
</dbReference>
<dbReference type="InterPro" id="IPR036188">
    <property type="entry name" value="FAD/NAD-bd_sf"/>
</dbReference>
<dbReference type="InterPro" id="IPR006553">
    <property type="entry name" value="Leu-rich_rpt_Cys-con_subtyp"/>
</dbReference>
<accession>A0AA88YFM9</accession>
<feature type="compositionally biased region" description="Basic and acidic residues" evidence="2">
    <location>
        <begin position="1"/>
        <end position="15"/>
    </location>
</feature>
<evidence type="ECO:0000256" key="2">
    <source>
        <dbReference type="SAM" id="MobiDB-lite"/>
    </source>
</evidence>
<dbReference type="AlphaFoldDB" id="A0AA88YFM9"/>
<evidence type="ECO:0000313" key="4">
    <source>
        <dbReference type="Proteomes" id="UP001186944"/>
    </source>
</evidence>
<dbReference type="Proteomes" id="UP001186944">
    <property type="component" value="Unassembled WGS sequence"/>
</dbReference>
<dbReference type="SUPFAM" id="SSF51905">
    <property type="entry name" value="FAD/NAD(P)-binding domain"/>
    <property type="match status" value="1"/>
</dbReference>
<reference evidence="3" key="1">
    <citation type="submission" date="2019-08" db="EMBL/GenBank/DDBJ databases">
        <title>The improved chromosome-level genome for the pearl oyster Pinctada fucata martensii using PacBio sequencing and Hi-C.</title>
        <authorList>
            <person name="Zheng Z."/>
        </authorList>
    </citation>
    <scope>NUCLEOTIDE SEQUENCE</scope>
    <source>
        <strain evidence="3">ZZ-2019</strain>
        <tissue evidence="3">Adductor muscle</tissue>
    </source>
</reference>
<proteinExistence type="inferred from homology"/>
<dbReference type="SUPFAM" id="SSF52047">
    <property type="entry name" value="RNI-like"/>
    <property type="match status" value="1"/>
</dbReference>
<dbReference type="Gene3D" id="3.80.10.10">
    <property type="entry name" value="Ribonuclease Inhibitor"/>
    <property type="match status" value="3"/>
</dbReference>
<keyword evidence="4" id="KW-1185">Reference proteome</keyword>
<dbReference type="EMBL" id="VSWD01000008">
    <property type="protein sequence ID" value="KAK3095781.1"/>
    <property type="molecule type" value="Genomic_DNA"/>
</dbReference>
<feature type="region of interest" description="Disordered" evidence="2">
    <location>
        <begin position="1"/>
        <end position="31"/>
    </location>
</feature>
<comment type="caution">
    <text evidence="3">The sequence shown here is derived from an EMBL/GenBank/DDBJ whole genome shotgun (WGS) entry which is preliminary data.</text>
</comment>